<dbReference type="PANTHER" id="PTHR11693">
    <property type="entry name" value="ATP SYNTHASE GAMMA CHAIN"/>
    <property type="match status" value="1"/>
</dbReference>
<evidence type="ECO:0000256" key="2">
    <source>
        <dbReference type="ARBA" id="ARBA00004170"/>
    </source>
</evidence>
<evidence type="ECO:0000256" key="5">
    <source>
        <dbReference type="ARBA" id="ARBA00022781"/>
    </source>
</evidence>
<keyword evidence="6 10" id="KW-0406">Ion transport</keyword>
<sequence length="270" mass="30616">MSRGKLRAIKRKIQATTSLMKITKAMEMVARARIKKLEEGFRQAKNYIEGVEKVYRQIDFQFCNHPFVVGSGKKILVAIGSDMGLCGAFNAEMASQVEKVLNDYDGLITVGAKLGAHFSGSSKLIKAYQRMYEIPTFSFASLLTEELITLGGNVDVLYVKFINKLVQKPHLLKLTPLKTEGKVNRYEYEPMSEELAASFAKFYVVSKLFYLLYETKLSEMYSRQNAMRNATENAKEMIRKLTLEYNKARQASITQELIEIVTGAEALKEE</sequence>
<dbReference type="Gene3D" id="3.40.1380.10">
    <property type="match status" value="1"/>
</dbReference>
<dbReference type="InterPro" id="IPR000131">
    <property type="entry name" value="ATP_synth_F1_gsu"/>
</dbReference>
<keyword evidence="8 10" id="KW-0139">CF(1)</keyword>
<dbReference type="AlphaFoldDB" id="F7YV84"/>
<dbReference type="PANTHER" id="PTHR11693:SF22">
    <property type="entry name" value="ATP SYNTHASE SUBUNIT GAMMA, MITOCHONDRIAL"/>
    <property type="match status" value="1"/>
</dbReference>
<dbReference type="eggNOG" id="COG0224">
    <property type="taxonomic scope" value="Bacteria"/>
</dbReference>
<dbReference type="GO" id="GO:0005886">
    <property type="term" value="C:plasma membrane"/>
    <property type="evidence" value="ECO:0007669"/>
    <property type="project" value="UniProtKB-SubCell"/>
</dbReference>
<dbReference type="CDD" id="cd12151">
    <property type="entry name" value="F1-ATPase_gamma"/>
    <property type="match status" value="1"/>
</dbReference>
<dbReference type="GO" id="GO:0045259">
    <property type="term" value="C:proton-transporting ATP synthase complex"/>
    <property type="evidence" value="ECO:0007669"/>
    <property type="project" value="UniProtKB-KW"/>
</dbReference>
<keyword evidence="7 10" id="KW-0472">Membrane</keyword>
<dbReference type="InterPro" id="IPR035968">
    <property type="entry name" value="ATP_synth_F1_ATPase_gsu"/>
</dbReference>
<dbReference type="Proteomes" id="UP000006804">
    <property type="component" value="Chromosome"/>
</dbReference>
<gene>
    <name evidence="10" type="primary">atpG</name>
    <name evidence="11" type="ORF">Theth_0284</name>
</gene>
<dbReference type="HOGENOM" id="CLU_050669_4_0_0"/>
<keyword evidence="4 10" id="KW-0813">Transport</keyword>
<proteinExistence type="inferred from homology"/>
<dbReference type="NCBIfam" id="TIGR01146">
    <property type="entry name" value="ATPsyn_F1gamma"/>
    <property type="match status" value="1"/>
</dbReference>
<keyword evidence="12" id="KW-1185">Reference proteome</keyword>
<dbReference type="EMBL" id="CP002351">
    <property type="protein sequence ID" value="AEH50383.1"/>
    <property type="molecule type" value="Genomic_DNA"/>
</dbReference>
<evidence type="ECO:0000256" key="9">
    <source>
        <dbReference type="ARBA" id="ARBA00023310"/>
    </source>
</evidence>
<comment type="similarity">
    <text evidence="3 10">Belongs to the ATPase gamma chain family.</text>
</comment>
<evidence type="ECO:0000256" key="8">
    <source>
        <dbReference type="ARBA" id="ARBA00023196"/>
    </source>
</evidence>
<dbReference type="PATRIC" id="fig|688269.3.peg.293"/>
<accession>F7YV84</accession>
<keyword evidence="10" id="KW-1003">Cell membrane</keyword>
<comment type="subcellular location">
    <subcellularLocation>
        <location evidence="10">Cell membrane</location>
        <topology evidence="10">Peripheral membrane protein</topology>
    </subcellularLocation>
    <subcellularLocation>
        <location evidence="2">Membrane</location>
        <topology evidence="2">Peripheral membrane protein</topology>
    </subcellularLocation>
</comment>
<dbReference type="HAMAP" id="MF_00815">
    <property type="entry name" value="ATP_synth_gamma_bact"/>
    <property type="match status" value="1"/>
</dbReference>
<dbReference type="OrthoDB" id="9812769at2"/>
<reference evidence="11 12" key="1">
    <citation type="submission" date="2010-11" db="EMBL/GenBank/DDBJ databases">
        <title>The complete genome of Thermotoga thermarum DSM 5069.</title>
        <authorList>
            <consortium name="US DOE Joint Genome Institute (JGI-PGF)"/>
            <person name="Lucas S."/>
            <person name="Copeland A."/>
            <person name="Lapidus A."/>
            <person name="Bruce D."/>
            <person name="Goodwin L."/>
            <person name="Pitluck S."/>
            <person name="Kyrpides N."/>
            <person name="Mavromatis K."/>
            <person name="Ivanova N."/>
            <person name="Zeytun A."/>
            <person name="Brettin T."/>
            <person name="Detter J.C."/>
            <person name="Tapia R."/>
            <person name="Han C."/>
            <person name="Land M."/>
            <person name="Hauser L."/>
            <person name="Markowitz V."/>
            <person name="Cheng J.-F."/>
            <person name="Hugenholtz P."/>
            <person name="Woyke T."/>
            <person name="Wu D."/>
            <person name="Spring S."/>
            <person name="Schroeder M."/>
            <person name="Brambilla E."/>
            <person name="Klenk H.-P."/>
            <person name="Eisen J.A."/>
        </authorList>
    </citation>
    <scope>NUCLEOTIDE SEQUENCE [LARGE SCALE GENOMIC DNA]</scope>
    <source>
        <strain evidence="11 12">DSM 5069</strain>
    </source>
</reference>
<dbReference type="RefSeq" id="WP_013931606.1">
    <property type="nucleotide sequence ID" value="NC_015707.1"/>
</dbReference>
<evidence type="ECO:0000256" key="7">
    <source>
        <dbReference type="ARBA" id="ARBA00023136"/>
    </source>
</evidence>
<organism evidence="11 12">
    <name type="scientific">Pseudothermotoga thermarum DSM 5069</name>
    <dbReference type="NCBI Taxonomy" id="688269"/>
    <lineage>
        <taxon>Bacteria</taxon>
        <taxon>Thermotogati</taxon>
        <taxon>Thermotogota</taxon>
        <taxon>Thermotogae</taxon>
        <taxon>Thermotogales</taxon>
        <taxon>Thermotogaceae</taxon>
        <taxon>Pseudothermotoga</taxon>
    </lineage>
</organism>
<evidence type="ECO:0000313" key="12">
    <source>
        <dbReference type="Proteomes" id="UP000006804"/>
    </source>
</evidence>
<dbReference type="SUPFAM" id="SSF52943">
    <property type="entry name" value="ATP synthase (F1-ATPase), gamma subunit"/>
    <property type="match status" value="1"/>
</dbReference>
<name>F7YV84_9THEM</name>
<evidence type="ECO:0000256" key="1">
    <source>
        <dbReference type="ARBA" id="ARBA00003456"/>
    </source>
</evidence>
<dbReference type="Pfam" id="PF00231">
    <property type="entry name" value="ATP-synt"/>
    <property type="match status" value="1"/>
</dbReference>
<dbReference type="PROSITE" id="PS00153">
    <property type="entry name" value="ATPASE_GAMMA"/>
    <property type="match status" value="1"/>
</dbReference>
<dbReference type="GO" id="GO:0005524">
    <property type="term" value="F:ATP binding"/>
    <property type="evidence" value="ECO:0007669"/>
    <property type="project" value="UniProtKB-UniRule"/>
</dbReference>
<dbReference type="Gene3D" id="1.10.287.80">
    <property type="entry name" value="ATP synthase, gamma subunit, helix hairpin domain"/>
    <property type="match status" value="1"/>
</dbReference>
<evidence type="ECO:0000256" key="10">
    <source>
        <dbReference type="HAMAP-Rule" id="MF_00815"/>
    </source>
</evidence>
<dbReference type="STRING" id="688269.Theth_0284"/>
<dbReference type="InterPro" id="IPR023632">
    <property type="entry name" value="ATP_synth_F1_gsu_CS"/>
</dbReference>
<dbReference type="PRINTS" id="PR00126">
    <property type="entry name" value="ATPASEGAMMA"/>
</dbReference>
<dbReference type="GO" id="GO:0042777">
    <property type="term" value="P:proton motive force-driven plasma membrane ATP synthesis"/>
    <property type="evidence" value="ECO:0007669"/>
    <property type="project" value="UniProtKB-UniRule"/>
</dbReference>
<comment type="subunit">
    <text evidence="10">F-type ATPases have 2 components, CF(1) - the catalytic core - and CF(0) - the membrane proton channel. CF(1) has five subunits: alpha(3), beta(3), gamma(1), delta(1), epsilon(1). CF(0) has three main subunits: a, b and c.</text>
</comment>
<comment type="function">
    <text evidence="1 10">Produces ATP from ADP in the presence of a proton gradient across the membrane. The gamma chain is believed to be important in regulating ATPase activity and the flow of protons through the CF(0) complex.</text>
</comment>
<keyword evidence="9 10" id="KW-0066">ATP synthesis</keyword>
<protein>
    <recommendedName>
        <fullName evidence="10">ATP synthase gamma chain</fullName>
    </recommendedName>
    <alternativeName>
        <fullName evidence="10">ATP synthase F1 sector gamma subunit</fullName>
    </alternativeName>
    <alternativeName>
        <fullName evidence="10">F-ATPase gamma subunit</fullName>
    </alternativeName>
</protein>
<keyword evidence="5 10" id="KW-0375">Hydrogen ion transport</keyword>
<evidence type="ECO:0000256" key="6">
    <source>
        <dbReference type="ARBA" id="ARBA00023065"/>
    </source>
</evidence>
<dbReference type="GO" id="GO:0046933">
    <property type="term" value="F:proton-transporting ATP synthase activity, rotational mechanism"/>
    <property type="evidence" value="ECO:0007669"/>
    <property type="project" value="UniProtKB-UniRule"/>
</dbReference>
<dbReference type="KEGG" id="tta:Theth_0284"/>
<evidence type="ECO:0000313" key="11">
    <source>
        <dbReference type="EMBL" id="AEH50383.1"/>
    </source>
</evidence>
<evidence type="ECO:0000256" key="3">
    <source>
        <dbReference type="ARBA" id="ARBA00007681"/>
    </source>
</evidence>
<evidence type="ECO:0000256" key="4">
    <source>
        <dbReference type="ARBA" id="ARBA00022448"/>
    </source>
</evidence>